<dbReference type="SUPFAM" id="SSF54427">
    <property type="entry name" value="NTF2-like"/>
    <property type="match status" value="1"/>
</dbReference>
<reference evidence="2 3" key="1">
    <citation type="journal article" date="2023" name="Microbiol. Resour. Announc.">
        <title>Complete Genome Sequence of Mycobacterium wuenschmanii, a novel Nontuberculous Mycobacterium Isolated from a captive population of Amazon Milk Frogs.</title>
        <authorList>
            <person name="Hicks J."/>
            <person name="Zeineldin M."/>
            <person name="Ward H."/>
            <person name="Wuenschmann A."/>
            <person name="Camp P."/>
            <person name="Farrell D."/>
            <person name="Lehman K."/>
            <person name="Thacker T."/>
            <person name="Cuthbert E."/>
        </authorList>
    </citation>
    <scope>NUCLEOTIDE SEQUENCE [LARGE SCALE GENOMIC DNA]</scope>
    <source>
        <strain evidence="2 3">Wuenschmanii</strain>
    </source>
</reference>
<name>A0ABY8VR81_9MYCO</name>
<dbReference type="Gene3D" id="3.10.450.50">
    <property type="match status" value="1"/>
</dbReference>
<dbReference type="EMBL" id="CP126981">
    <property type="protein sequence ID" value="WIM86148.1"/>
    <property type="molecule type" value="Genomic_DNA"/>
</dbReference>
<keyword evidence="3" id="KW-1185">Reference proteome</keyword>
<feature type="domain" description="SnoaL-like" evidence="1">
    <location>
        <begin position="18"/>
        <end position="121"/>
    </location>
</feature>
<evidence type="ECO:0000313" key="2">
    <source>
        <dbReference type="EMBL" id="WIM86148.1"/>
    </source>
</evidence>
<dbReference type="Pfam" id="PF12680">
    <property type="entry name" value="SnoaL_2"/>
    <property type="match status" value="1"/>
</dbReference>
<dbReference type="Proteomes" id="UP001236585">
    <property type="component" value="Chromosome"/>
</dbReference>
<organism evidence="2 3">
    <name type="scientific">Candidatus Mycobacterium wuenschmannii</name>
    <dbReference type="NCBI Taxonomy" id="3027808"/>
    <lineage>
        <taxon>Bacteria</taxon>
        <taxon>Bacillati</taxon>
        <taxon>Actinomycetota</taxon>
        <taxon>Actinomycetes</taxon>
        <taxon>Mycobacteriales</taxon>
        <taxon>Mycobacteriaceae</taxon>
        <taxon>Mycobacterium</taxon>
    </lineage>
</organism>
<dbReference type="InterPro" id="IPR037401">
    <property type="entry name" value="SnoaL-like"/>
</dbReference>
<accession>A0ABY8VR81</accession>
<gene>
    <name evidence="2" type="ORF">PT015_14605</name>
</gene>
<dbReference type="RefSeq" id="WP_285185366.1">
    <property type="nucleotide sequence ID" value="NZ_CP126981.1"/>
</dbReference>
<dbReference type="InterPro" id="IPR032710">
    <property type="entry name" value="NTF2-like_dom_sf"/>
</dbReference>
<proteinExistence type="predicted"/>
<sequence>MTDTQTAAPTARFSAEVFAAFWAAPSMSHGMEILAEDIVGYWPGDIEPVRGYAAYTQKIADILAVAPDLKLQLVDSATAPGPADGEELFFLHYVGHATGPNGPIEIRGLDRVRTRDGVVVENVIRYEPVFV</sequence>
<evidence type="ECO:0000259" key="1">
    <source>
        <dbReference type="Pfam" id="PF12680"/>
    </source>
</evidence>
<protein>
    <submittedName>
        <fullName evidence="2">Nuclear transport factor 2 family protein</fullName>
    </submittedName>
</protein>
<evidence type="ECO:0000313" key="3">
    <source>
        <dbReference type="Proteomes" id="UP001236585"/>
    </source>
</evidence>